<keyword evidence="7" id="KW-0503">Monooxygenase</keyword>
<proteinExistence type="inferred from homology"/>
<dbReference type="Proteomes" id="UP000233524">
    <property type="component" value="Unassembled WGS sequence"/>
</dbReference>
<dbReference type="FunFam" id="3.50.50.60:FF:000138">
    <property type="entry name" value="Flavin-containing monooxygenase"/>
    <property type="match status" value="1"/>
</dbReference>
<dbReference type="GO" id="GO:0004499">
    <property type="term" value="F:N,N-dimethylaniline monooxygenase activity"/>
    <property type="evidence" value="ECO:0007669"/>
    <property type="project" value="InterPro"/>
</dbReference>
<dbReference type="Gene3D" id="3.50.50.60">
    <property type="entry name" value="FAD/NAD(P)-binding domain"/>
    <property type="match status" value="2"/>
</dbReference>
<dbReference type="InterPro" id="IPR020946">
    <property type="entry name" value="Flavin_mOase-like"/>
</dbReference>
<comment type="cofactor">
    <cofactor evidence="1">
        <name>FAD</name>
        <dbReference type="ChEBI" id="CHEBI:57692"/>
    </cofactor>
</comment>
<dbReference type="FunCoup" id="A0A2N3MYV9">
    <property type="interactions" value="624"/>
</dbReference>
<keyword evidence="11" id="KW-1185">Reference proteome</keyword>
<evidence type="ECO:0000256" key="6">
    <source>
        <dbReference type="ARBA" id="ARBA00023002"/>
    </source>
</evidence>
<keyword evidence="3" id="KW-0285">Flavoprotein</keyword>
<evidence type="ECO:0000313" key="10">
    <source>
        <dbReference type="EMBL" id="PKS05359.1"/>
    </source>
</evidence>
<dbReference type="Pfam" id="PF13454">
    <property type="entry name" value="NAD_binding_9"/>
    <property type="match status" value="1"/>
</dbReference>
<dbReference type="AlphaFoldDB" id="A0A2N3MYV9"/>
<sequence>MAPRAFNISKIAIIGAGPSGVTSAKYLLAQRAFASVVLFEQQPESALGGVWHYTPAAPPAPAGPQTDPFYPPDEPLQAGRSDEGGDRNAPVFMSPMYEELHANIPGTLMNFKDVPFPEEARIYPTREIIRDYVIRYTQDVKHLIKFSREIVDVKPRVVDGYEKWDLVARSTITGDEEQHTFDAVVVANGHYSVPFIPNIKNLIEFNKAHPGVAIHSKQFRSPRTFKDQKVLVVGNGPSGLDIAYQIHPLSKELLLSVRSATPPEKLAHVGAEEIAEIAEFLPDSRGVRLVDDRVIKDIDAVVFCTGFLFSYPFLRSLAPTLITGGKGVHGLYRHLFAIGHPTLVFPGLLMRAVPFAVAEAQSAVFAAVWANALDLPPVEEQWKQSKELDDELGDAVHVLPKMADAIYINEMHDWVGKAASKGKEPPRWGASEFWQRKIFAEAKLAFEETGCKAKTLEELGFYFDEGAKGFASETEP</sequence>
<keyword evidence="5" id="KW-0521">NADP</keyword>
<evidence type="ECO:0000256" key="4">
    <source>
        <dbReference type="ARBA" id="ARBA00022827"/>
    </source>
</evidence>
<dbReference type="PANTHER" id="PTHR23023">
    <property type="entry name" value="DIMETHYLANILINE MONOOXYGENASE"/>
    <property type="match status" value="1"/>
</dbReference>
<evidence type="ECO:0000256" key="2">
    <source>
        <dbReference type="ARBA" id="ARBA00009183"/>
    </source>
</evidence>
<dbReference type="VEuPathDB" id="FungiDB:jhhlp_008733"/>
<dbReference type="PRINTS" id="PR00368">
    <property type="entry name" value="FADPNR"/>
</dbReference>
<dbReference type="OrthoDB" id="66881at2759"/>
<evidence type="ECO:0000313" key="11">
    <source>
        <dbReference type="Proteomes" id="UP000233524"/>
    </source>
</evidence>
<keyword evidence="6" id="KW-0560">Oxidoreductase</keyword>
<dbReference type="SUPFAM" id="SSF51735">
    <property type="entry name" value="NAD(P)-binding Rossmann-fold domains"/>
    <property type="match status" value="1"/>
</dbReference>
<dbReference type="InterPro" id="IPR038732">
    <property type="entry name" value="HpyO/CreE_NAD-binding"/>
</dbReference>
<name>A0A2N3MYV9_9PEZI</name>
<organism evidence="10 11">
    <name type="scientific">Lomentospora prolificans</name>
    <dbReference type="NCBI Taxonomy" id="41688"/>
    <lineage>
        <taxon>Eukaryota</taxon>
        <taxon>Fungi</taxon>
        <taxon>Dikarya</taxon>
        <taxon>Ascomycota</taxon>
        <taxon>Pezizomycotina</taxon>
        <taxon>Sordariomycetes</taxon>
        <taxon>Hypocreomycetidae</taxon>
        <taxon>Microascales</taxon>
        <taxon>Microascaceae</taxon>
        <taxon>Lomentospora</taxon>
    </lineage>
</organism>
<dbReference type="InterPro" id="IPR050346">
    <property type="entry name" value="FMO-like"/>
</dbReference>
<dbReference type="GO" id="GO:0050661">
    <property type="term" value="F:NADP binding"/>
    <property type="evidence" value="ECO:0007669"/>
    <property type="project" value="InterPro"/>
</dbReference>
<evidence type="ECO:0000256" key="1">
    <source>
        <dbReference type="ARBA" id="ARBA00001974"/>
    </source>
</evidence>
<dbReference type="GO" id="GO:0050660">
    <property type="term" value="F:flavin adenine dinucleotide binding"/>
    <property type="evidence" value="ECO:0007669"/>
    <property type="project" value="InterPro"/>
</dbReference>
<dbReference type="EMBL" id="NLAX01001623">
    <property type="protein sequence ID" value="PKS05359.1"/>
    <property type="molecule type" value="Genomic_DNA"/>
</dbReference>
<dbReference type="PIRSF" id="PIRSF000332">
    <property type="entry name" value="FMO"/>
    <property type="match status" value="1"/>
</dbReference>
<dbReference type="InterPro" id="IPR036188">
    <property type="entry name" value="FAD/NAD-bd_sf"/>
</dbReference>
<evidence type="ECO:0000256" key="8">
    <source>
        <dbReference type="SAM" id="MobiDB-lite"/>
    </source>
</evidence>
<evidence type="ECO:0000259" key="9">
    <source>
        <dbReference type="Pfam" id="PF13454"/>
    </source>
</evidence>
<dbReference type="InParanoid" id="A0A2N3MYV9"/>
<dbReference type="InterPro" id="IPR036291">
    <property type="entry name" value="NAD(P)-bd_dom_sf"/>
</dbReference>
<dbReference type="Pfam" id="PF00743">
    <property type="entry name" value="FMO-like"/>
    <property type="match status" value="2"/>
</dbReference>
<accession>A0A2N3MYV9</accession>
<gene>
    <name evidence="10" type="ORF">jhhlp_008733</name>
</gene>
<feature type="domain" description="FAD-dependent urate hydroxylase HpyO/Asp monooxygenase CreE-like FAD/NAD(P)-binding" evidence="9">
    <location>
        <begin position="12"/>
        <end position="54"/>
    </location>
</feature>
<reference evidence="10 11" key="1">
    <citation type="journal article" date="2017" name="G3 (Bethesda)">
        <title>First Draft Genome Sequence of the Pathogenic Fungus Lomentospora prolificans (Formerly Scedosporium prolificans).</title>
        <authorList>
            <person name="Luo R."/>
            <person name="Zimin A."/>
            <person name="Workman R."/>
            <person name="Fan Y."/>
            <person name="Pertea G."/>
            <person name="Grossman N."/>
            <person name="Wear M.P."/>
            <person name="Jia B."/>
            <person name="Miller H."/>
            <person name="Casadevall A."/>
            <person name="Timp W."/>
            <person name="Zhang S.X."/>
            <person name="Salzberg S.L."/>
        </authorList>
    </citation>
    <scope>NUCLEOTIDE SEQUENCE [LARGE SCALE GENOMIC DNA]</scope>
    <source>
        <strain evidence="10 11">JHH-5317</strain>
    </source>
</reference>
<keyword evidence="4" id="KW-0274">FAD</keyword>
<evidence type="ECO:0000256" key="7">
    <source>
        <dbReference type="ARBA" id="ARBA00023033"/>
    </source>
</evidence>
<protein>
    <recommendedName>
        <fullName evidence="9">FAD-dependent urate hydroxylase HpyO/Asp monooxygenase CreE-like FAD/NAD(P)-binding domain-containing protein</fullName>
    </recommendedName>
</protein>
<feature type="region of interest" description="Disordered" evidence="8">
    <location>
        <begin position="57"/>
        <end position="86"/>
    </location>
</feature>
<dbReference type="InterPro" id="IPR000960">
    <property type="entry name" value="Flavin_mOase"/>
</dbReference>
<dbReference type="SUPFAM" id="SSF51905">
    <property type="entry name" value="FAD/NAD(P)-binding domain"/>
    <property type="match status" value="1"/>
</dbReference>
<evidence type="ECO:0000256" key="3">
    <source>
        <dbReference type="ARBA" id="ARBA00022630"/>
    </source>
</evidence>
<comment type="similarity">
    <text evidence="2">Belongs to the FMO family.</text>
</comment>
<comment type="caution">
    <text evidence="10">The sequence shown here is derived from an EMBL/GenBank/DDBJ whole genome shotgun (WGS) entry which is preliminary data.</text>
</comment>
<evidence type="ECO:0000256" key="5">
    <source>
        <dbReference type="ARBA" id="ARBA00022857"/>
    </source>
</evidence>